<evidence type="ECO:0000256" key="14">
    <source>
        <dbReference type="ARBA" id="ARBA00083337"/>
    </source>
</evidence>
<comment type="catalytic activity">
    <reaction evidence="7">
        <text>L-lysyl-[histone] + S-adenosyl-L-methionine = N(6)-methyl-L-lysyl-[histone] + S-adenosyl-L-homocysteine + H(+)</text>
        <dbReference type="Rhea" id="RHEA:10024"/>
        <dbReference type="Rhea" id="RHEA-COMP:9845"/>
        <dbReference type="Rhea" id="RHEA-COMP:9846"/>
        <dbReference type="ChEBI" id="CHEBI:15378"/>
        <dbReference type="ChEBI" id="CHEBI:29969"/>
        <dbReference type="ChEBI" id="CHEBI:57856"/>
        <dbReference type="ChEBI" id="CHEBI:59789"/>
        <dbReference type="ChEBI" id="CHEBI:61929"/>
    </reaction>
    <physiologicalReaction direction="left-to-right" evidence="7">
        <dbReference type="Rhea" id="RHEA:10025"/>
    </physiologicalReaction>
</comment>
<dbReference type="CTD" id="29104"/>
<dbReference type="Proteomes" id="UP000695007">
    <property type="component" value="Unplaced"/>
</dbReference>
<dbReference type="RefSeq" id="XP_011495982.1">
    <property type="nucleotide sequence ID" value="XM_011497680.1"/>
</dbReference>
<comment type="subunit">
    <text evidence="10">Heterodimer; heterodimerization with TRMT112 is required for S-adenosyl-L-methionine-binding.</text>
</comment>
<sequence length="213" mass="24342">METPLVHLTEIELESVYEPSEDSFLLIDALELDSGYFEYNNPTLCLEIGVGSGIVITALAMALKKFCYSYFLGLDINPHACKVTKKTSDTNNVNIEIIQMDLLNNIQNKNIFDIIIFNPPYVVTEALEIFDNKLINKTWAGGYKGRQVMDKLFPMIPHLLSAKGIFYLLVIKENEPTNILQLFEKFNIIGSIIIERKIQGEHLFVLRFKKVIH</sequence>
<keyword evidence="18" id="KW-1185">Reference proteome</keyword>
<keyword evidence="6" id="KW-0539">Nucleus</keyword>
<evidence type="ECO:0000256" key="11">
    <source>
        <dbReference type="ARBA" id="ARBA00075330"/>
    </source>
</evidence>
<keyword evidence="4" id="KW-0808">Transferase</keyword>
<dbReference type="InterPro" id="IPR029063">
    <property type="entry name" value="SAM-dependent_MTases_sf"/>
</dbReference>
<evidence type="ECO:0000256" key="7">
    <source>
        <dbReference type="ARBA" id="ARBA00048619"/>
    </source>
</evidence>
<accession>A0AAJ6YDC7</accession>
<evidence type="ECO:0000256" key="12">
    <source>
        <dbReference type="ARBA" id="ARBA00076540"/>
    </source>
</evidence>
<dbReference type="Gene3D" id="3.40.50.150">
    <property type="entry name" value="Vaccinia Virus protein VP39"/>
    <property type="match status" value="1"/>
</dbReference>
<dbReference type="NCBIfam" id="TIGR00537">
    <property type="entry name" value="hemK_rel_arch"/>
    <property type="match status" value="1"/>
</dbReference>
<evidence type="ECO:0000259" key="17">
    <source>
        <dbReference type="Pfam" id="PF05175"/>
    </source>
</evidence>
<dbReference type="KEGG" id="csol:105360699"/>
<evidence type="ECO:0000256" key="4">
    <source>
        <dbReference type="ARBA" id="ARBA00022679"/>
    </source>
</evidence>
<comment type="catalytic activity">
    <reaction evidence="8">
        <text>methylarsonous acid + S-adenosyl-L-methionine = dimethylarsinate + S-adenosyl-L-homocysteine + 2 H(+)</text>
        <dbReference type="Rhea" id="RHEA:11684"/>
        <dbReference type="ChEBI" id="CHEBI:15378"/>
        <dbReference type="ChEBI" id="CHEBI:16223"/>
        <dbReference type="ChEBI" id="CHEBI:17826"/>
        <dbReference type="ChEBI" id="CHEBI:57856"/>
        <dbReference type="ChEBI" id="CHEBI:59789"/>
    </reaction>
</comment>
<evidence type="ECO:0000256" key="9">
    <source>
        <dbReference type="ARBA" id="ARBA00053180"/>
    </source>
</evidence>
<gene>
    <name evidence="19" type="primary">LOC105360699</name>
</gene>
<evidence type="ECO:0000256" key="16">
    <source>
        <dbReference type="ARBA" id="ARBA00093667"/>
    </source>
</evidence>
<reference evidence="19" key="1">
    <citation type="submission" date="2025-08" db="UniProtKB">
        <authorList>
            <consortium name="RefSeq"/>
        </authorList>
    </citation>
    <scope>IDENTIFICATION</scope>
</reference>
<dbReference type="Pfam" id="PF05175">
    <property type="entry name" value="MTS"/>
    <property type="match status" value="1"/>
</dbReference>
<dbReference type="InterPro" id="IPR007848">
    <property type="entry name" value="Small_mtfrase_dom"/>
</dbReference>
<dbReference type="SUPFAM" id="SSF53335">
    <property type="entry name" value="S-adenosyl-L-methionine-dependent methyltransferases"/>
    <property type="match status" value="1"/>
</dbReference>
<evidence type="ECO:0000256" key="15">
    <source>
        <dbReference type="ARBA" id="ARBA00093624"/>
    </source>
</evidence>
<evidence type="ECO:0000313" key="19">
    <source>
        <dbReference type="RefSeq" id="XP_011495982.1"/>
    </source>
</evidence>
<dbReference type="InterPro" id="IPR052190">
    <property type="entry name" value="Euk-Arch_PrmC-MTase"/>
</dbReference>
<evidence type="ECO:0000256" key="10">
    <source>
        <dbReference type="ARBA" id="ARBA00062344"/>
    </source>
</evidence>
<dbReference type="GO" id="GO:0005634">
    <property type="term" value="C:nucleus"/>
    <property type="evidence" value="ECO:0007669"/>
    <property type="project" value="UniProtKB-SubCell"/>
</dbReference>
<dbReference type="GO" id="GO:0035657">
    <property type="term" value="C:eRF1 methyltransferase complex"/>
    <property type="evidence" value="ECO:0007669"/>
    <property type="project" value="TreeGrafter"/>
</dbReference>
<evidence type="ECO:0000313" key="18">
    <source>
        <dbReference type="Proteomes" id="UP000695007"/>
    </source>
</evidence>
<keyword evidence="5" id="KW-0949">S-adenosyl-L-methionine</keyword>
<comment type="similarity">
    <text evidence="2">Belongs to the eukaryotic/archaeal PrmC-related family.</text>
</comment>
<dbReference type="InterPro" id="IPR002052">
    <property type="entry name" value="DNA_methylase_N6_adenine_CS"/>
</dbReference>
<comment type="subcellular location">
    <subcellularLocation>
        <location evidence="1">Nucleus</location>
    </subcellularLocation>
</comment>
<dbReference type="AlphaFoldDB" id="A0AAJ6YDC7"/>
<evidence type="ECO:0000256" key="13">
    <source>
        <dbReference type="ARBA" id="ARBA00080992"/>
    </source>
</evidence>
<dbReference type="PROSITE" id="PS00092">
    <property type="entry name" value="N6_MTASE"/>
    <property type="match status" value="1"/>
</dbReference>
<evidence type="ECO:0000256" key="6">
    <source>
        <dbReference type="ARBA" id="ARBA00023242"/>
    </source>
</evidence>
<evidence type="ECO:0000256" key="5">
    <source>
        <dbReference type="ARBA" id="ARBA00022691"/>
    </source>
</evidence>
<dbReference type="GO" id="GO:0036009">
    <property type="term" value="F:protein-glutamine N-methyltransferase activity"/>
    <property type="evidence" value="ECO:0007669"/>
    <property type="project" value="UniProtKB-ARBA"/>
</dbReference>
<organism evidence="18 19">
    <name type="scientific">Ceratosolen solmsi marchali</name>
    <dbReference type="NCBI Taxonomy" id="326594"/>
    <lineage>
        <taxon>Eukaryota</taxon>
        <taxon>Metazoa</taxon>
        <taxon>Ecdysozoa</taxon>
        <taxon>Arthropoda</taxon>
        <taxon>Hexapoda</taxon>
        <taxon>Insecta</taxon>
        <taxon>Pterygota</taxon>
        <taxon>Neoptera</taxon>
        <taxon>Endopterygota</taxon>
        <taxon>Hymenoptera</taxon>
        <taxon>Apocrita</taxon>
        <taxon>Proctotrupomorpha</taxon>
        <taxon>Chalcidoidea</taxon>
        <taxon>Agaonidae</taxon>
        <taxon>Agaoninae</taxon>
        <taxon>Ceratosolen</taxon>
    </lineage>
</organism>
<name>A0AAJ6YDC7_9HYME</name>
<proteinExistence type="inferred from homology"/>
<dbReference type="CDD" id="cd02440">
    <property type="entry name" value="AdoMet_MTases"/>
    <property type="match status" value="1"/>
</dbReference>
<evidence type="ECO:0000256" key="1">
    <source>
        <dbReference type="ARBA" id="ARBA00004123"/>
    </source>
</evidence>
<evidence type="ECO:0000256" key="2">
    <source>
        <dbReference type="ARBA" id="ARBA00006149"/>
    </source>
</evidence>
<keyword evidence="3 19" id="KW-0489">Methyltransferase</keyword>
<evidence type="ECO:0000256" key="3">
    <source>
        <dbReference type="ARBA" id="ARBA00022603"/>
    </source>
</evidence>
<feature type="domain" description="Methyltransferase small" evidence="17">
    <location>
        <begin position="45"/>
        <end position="126"/>
    </location>
</feature>
<dbReference type="GO" id="GO:0003676">
    <property type="term" value="F:nucleic acid binding"/>
    <property type="evidence" value="ECO:0007669"/>
    <property type="project" value="InterPro"/>
</dbReference>
<protein>
    <recommendedName>
        <fullName evidence="15">Methyltransferase HEMK2</fullName>
    </recommendedName>
    <alternativeName>
        <fullName evidence="14">HemK methyltransferase family member 2</fullName>
    </alternativeName>
    <alternativeName>
        <fullName evidence="12">Lysine N-methyltransferase 9</fullName>
    </alternativeName>
    <alternativeName>
        <fullName evidence="11">Methylarsonite methyltransferase N6AMT1</fullName>
    </alternativeName>
    <alternativeName>
        <fullName evidence="16">Methyltransferase N6AMT1</fullName>
    </alternativeName>
    <alternativeName>
        <fullName evidence="13">Protein N(5)-glutamine methyltransferase</fullName>
    </alternativeName>
</protein>
<dbReference type="FunFam" id="3.40.50.150:FF:000077">
    <property type="entry name" value="HemK methyltransferase family member 2"/>
    <property type="match status" value="1"/>
</dbReference>
<dbReference type="PANTHER" id="PTHR45875:SF1">
    <property type="entry name" value="METHYLTRANSFERASE N6AMT1"/>
    <property type="match status" value="1"/>
</dbReference>
<dbReference type="InterPro" id="IPR004557">
    <property type="entry name" value="PrmC-related"/>
</dbReference>
<comment type="function">
    <text evidence="9">Methyltransferase that can methylate proteins and, to a lower extent, arsenic. Catalytic subunit of a heterodimer with TRMT112, which monomethylates 'Lys-12' of histone H4 (H4K12me1), a modification present at the promoters of numerous genes encoding cell cycle regulators. Catalytic subunit of a heterodimer with TRMT112, which catalyzes N5-methylation of Glu residue of proteins with a Gly-Gln-Xaa-Xaa-Xaa-Arg motif. Methylates ETF1 on 'Gln-185'; ETF1 needs to be complexed to ERF3 in its GTP-bound form to be efficiently methylated. May also play a role in the modulation of arsenic-induced toxicity by mediating the conversion of monomethylarsonous acid (3+) into the less toxic dimethylarsonic acid. It however only plays a limited role in arsenic metabolism compared with AS3MT.</text>
</comment>
<dbReference type="PANTHER" id="PTHR45875">
    <property type="entry name" value="METHYLTRANSFERASE N6AMT1"/>
    <property type="match status" value="1"/>
</dbReference>
<dbReference type="GO" id="GO:0032259">
    <property type="term" value="P:methylation"/>
    <property type="evidence" value="ECO:0007669"/>
    <property type="project" value="UniProtKB-KW"/>
</dbReference>
<dbReference type="GeneID" id="105360699"/>
<evidence type="ECO:0000256" key="8">
    <source>
        <dbReference type="ARBA" id="ARBA00050903"/>
    </source>
</evidence>